<organism evidence="1 2">
    <name type="scientific">Hydnum rufescens UP504</name>
    <dbReference type="NCBI Taxonomy" id="1448309"/>
    <lineage>
        <taxon>Eukaryota</taxon>
        <taxon>Fungi</taxon>
        <taxon>Dikarya</taxon>
        <taxon>Basidiomycota</taxon>
        <taxon>Agaricomycotina</taxon>
        <taxon>Agaricomycetes</taxon>
        <taxon>Cantharellales</taxon>
        <taxon>Hydnaceae</taxon>
        <taxon>Hydnum</taxon>
    </lineage>
</organism>
<dbReference type="Proteomes" id="UP000886523">
    <property type="component" value="Unassembled WGS sequence"/>
</dbReference>
<name>A0A9P6AWW1_9AGAM</name>
<dbReference type="AlphaFoldDB" id="A0A9P6AWW1"/>
<protein>
    <submittedName>
        <fullName evidence="1">Uncharacterized protein</fullName>
    </submittedName>
</protein>
<gene>
    <name evidence="1" type="ORF">BS47DRAFT_1344140</name>
</gene>
<keyword evidence="2" id="KW-1185">Reference proteome</keyword>
<evidence type="ECO:0000313" key="1">
    <source>
        <dbReference type="EMBL" id="KAF9513493.1"/>
    </source>
</evidence>
<feature type="non-terminal residue" evidence="1">
    <location>
        <position position="1"/>
    </location>
</feature>
<proteinExistence type="predicted"/>
<dbReference type="EMBL" id="MU128971">
    <property type="protein sequence ID" value="KAF9513493.1"/>
    <property type="molecule type" value="Genomic_DNA"/>
</dbReference>
<evidence type="ECO:0000313" key="2">
    <source>
        <dbReference type="Proteomes" id="UP000886523"/>
    </source>
</evidence>
<sequence>ALLPPDPNCRWPENQLYYAIPFLIEAADIDTAKWSEILPTLYSPNTTGIAALVMGHVPGSTDGSELVVWLSGHKMTPLLHRGYMLLNSLMLTQCNHPDVQQ</sequence>
<reference evidence="1" key="1">
    <citation type="journal article" date="2020" name="Nat. Commun.">
        <title>Large-scale genome sequencing of mycorrhizal fungi provides insights into the early evolution of symbiotic traits.</title>
        <authorList>
            <person name="Miyauchi S."/>
            <person name="Kiss E."/>
            <person name="Kuo A."/>
            <person name="Drula E."/>
            <person name="Kohler A."/>
            <person name="Sanchez-Garcia M."/>
            <person name="Morin E."/>
            <person name="Andreopoulos B."/>
            <person name="Barry K.W."/>
            <person name="Bonito G."/>
            <person name="Buee M."/>
            <person name="Carver A."/>
            <person name="Chen C."/>
            <person name="Cichocki N."/>
            <person name="Clum A."/>
            <person name="Culley D."/>
            <person name="Crous P.W."/>
            <person name="Fauchery L."/>
            <person name="Girlanda M."/>
            <person name="Hayes R.D."/>
            <person name="Keri Z."/>
            <person name="LaButti K."/>
            <person name="Lipzen A."/>
            <person name="Lombard V."/>
            <person name="Magnuson J."/>
            <person name="Maillard F."/>
            <person name="Murat C."/>
            <person name="Nolan M."/>
            <person name="Ohm R.A."/>
            <person name="Pangilinan J."/>
            <person name="Pereira M.F."/>
            <person name="Perotto S."/>
            <person name="Peter M."/>
            <person name="Pfister S."/>
            <person name="Riley R."/>
            <person name="Sitrit Y."/>
            <person name="Stielow J.B."/>
            <person name="Szollosi G."/>
            <person name="Zifcakova L."/>
            <person name="Stursova M."/>
            <person name="Spatafora J.W."/>
            <person name="Tedersoo L."/>
            <person name="Vaario L.M."/>
            <person name="Yamada A."/>
            <person name="Yan M."/>
            <person name="Wang P."/>
            <person name="Xu J."/>
            <person name="Bruns T."/>
            <person name="Baldrian P."/>
            <person name="Vilgalys R."/>
            <person name="Dunand C."/>
            <person name="Henrissat B."/>
            <person name="Grigoriev I.V."/>
            <person name="Hibbett D."/>
            <person name="Nagy L.G."/>
            <person name="Martin F.M."/>
        </authorList>
    </citation>
    <scope>NUCLEOTIDE SEQUENCE</scope>
    <source>
        <strain evidence="1">UP504</strain>
    </source>
</reference>
<accession>A0A9P6AWW1</accession>
<comment type="caution">
    <text evidence="1">The sequence shown here is derived from an EMBL/GenBank/DDBJ whole genome shotgun (WGS) entry which is preliminary data.</text>
</comment>